<name>A0A8S5S856_9CAUD</name>
<sequence length="39" mass="4734">MNEMHFQSFRSTLSFSLDKVTKIRYNTNEIHSGEEQWKN</sequence>
<accession>A0A8S5S856</accession>
<proteinExistence type="predicted"/>
<reference evidence="1" key="1">
    <citation type="journal article" date="2021" name="Proc. Natl. Acad. Sci. U.S.A.">
        <title>A Catalog of Tens of Thousands of Viruses from Human Metagenomes Reveals Hidden Associations with Chronic Diseases.</title>
        <authorList>
            <person name="Tisza M.J."/>
            <person name="Buck C.B."/>
        </authorList>
    </citation>
    <scope>NUCLEOTIDE SEQUENCE</scope>
    <source>
        <strain evidence="1">CtTVN2</strain>
    </source>
</reference>
<evidence type="ECO:0000313" key="1">
    <source>
        <dbReference type="EMBL" id="DAF47221.1"/>
    </source>
</evidence>
<protein>
    <submittedName>
        <fullName evidence="1">Uncharacterized protein</fullName>
    </submittedName>
</protein>
<organism evidence="1">
    <name type="scientific">Caudovirales sp. ctTVN2</name>
    <dbReference type="NCBI Taxonomy" id="2827634"/>
    <lineage>
        <taxon>Viruses</taxon>
        <taxon>Duplodnaviria</taxon>
        <taxon>Heunggongvirae</taxon>
        <taxon>Uroviricota</taxon>
        <taxon>Caudoviricetes</taxon>
    </lineage>
</organism>
<dbReference type="EMBL" id="BK032551">
    <property type="protein sequence ID" value="DAF47221.1"/>
    <property type="molecule type" value="Genomic_DNA"/>
</dbReference>